<reference evidence="1 2" key="1">
    <citation type="submission" date="2017-02" db="EMBL/GenBank/DDBJ databases">
        <title>Draft genome of Saccharomonospora sp. 154.</title>
        <authorList>
            <person name="Alonso-Carmona G.S."/>
            <person name="De La Haba R."/>
            <person name="Vera-Gargallo B."/>
            <person name="Sandoval-Trujillo A.H."/>
            <person name="Ramirez-Duran N."/>
            <person name="Ventosa A."/>
        </authorList>
    </citation>
    <scope>NUCLEOTIDE SEQUENCE [LARGE SCALE GENOMIC DNA]</scope>
    <source>
        <strain evidence="1 2">LRS4.154</strain>
    </source>
</reference>
<evidence type="ECO:0000313" key="1">
    <source>
        <dbReference type="EMBL" id="OQO95030.1"/>
    </source>
</evidence>
<dbReference type="Gene3D" id="3.50.50.60">
    <property type="entry name" value="FAD/NAD(P)-binding domain"/>
    <property type="match status" value="1"/>
</dbReference>
<dbReference type="PANTHER" id="PTHR10668:SF105">
    <property type="entry name" value="DEHYDROGENASE-RELATED"/>
    <property type="match status" value="1"/>
</dbReference>
<proteinExistence type="predicted"/>
<dbReference type="Proteomes" id="UP000192591">
    <property type="component" value="Unassembled WGS sequence"/>
</dbReference>
<keyword evidence="2" id="KW-1185">Reference proteome</keyword>
<dbReference type="PANTHER" id="PTHR10668">
    <property type="entry name" value="PHYTOENE DEHYDROGENASE"/>
    <property type="match status" value="1"/>
</dbReference>
<dbReference type="SUPFAM" id="SSF51905">
    <property type="entry name" value="FAD/NAD(P)-binding domain"/>
    <property type="match status" value="1"/>
</dbReference>
<dbReference type="RefSeq" id="WP_081190423.1">
    <property type="nucleotide sequence ID" value="NZ_MWIH01000002.1"/>
</dbReference>
<dbReference type="InterPro" id="IPR036188">
    <property type="entry name" value="FAD/NAD-bd_sf"/>
</dbReference>
<organism evidence="1 2">
    <name type="scientific">Saccharomonospora piscinae</name>
    <dbReference type="NCBI Taxonomy" id="687388"/>
    <lineage>
        <taxon>Bacteria</taxon>
        <taxon>Bacillati</taxon>
        <taxon>Actinomycetota</taxon>
        <taxon>Actinomycetes</taxon>
        <taxon>Pseudonocardiales</taxon>
        <taxon>Pseudonocardiaceae</taxon>
        <taxon>Saccharomonospora</taxon>
    </lineage>
</organism>
<dbReference type="AlphaFoldDB" id="A0A1V9AD58"/>
<dbReference type="STRING" id="1962155.B1813_02940"/>
<name>A0A1V9AD58_SACPI</name>
<protein>
    <submittedName>
        <fullName evidence="1">FAD-dependent oxidoreductase</fullName>
    </submittedName>
</protein>
<accession>A0A1V9AD58</accession>
<dbReference type="Pfam" id="PF13450">
    <property type="entry name" value="NAD_binding_8"/>
    <property type="match status" value="1"/>
</dbReference>
<dbReference type="PRINTS" id="PR00419">
    <property type="entry name" value="ADXRDTASE"/>
</dbReference>
<dbReference type="EMBL" id="MWIH01000002">
    <property type="protein sequence ID" value="OQO95030.1"/>
    <property type="molecule type" value="Genomic_DNA"/>
</dbReference>
<comment type="caution">
    <text evidence="1">The sequence shown here is derived from an EMBL/GenBank/DDBJ whole genome shotgun (WGS) entry which is preliminary data.</text>
</comment>
<sequence length="472" mass="49263">MSNAVVVGSGPNGLAAAVTLARAGVSVTVLEAEAELGGGTRSGELTLPGLLHDHCSAIHPTGAGSPFLRSLDLAAHGLHWAFPEIDLTHPLEGGDSAVLVRSLDDTAAGLGVDGPSWRRLFGPLTDHYDALSDEILRPIAHLPRHPLLLARFGLAALPPATLLARRWRTERARALFAGLAAHAIAPLSHPASPAVGLVQGVLAHRHGWPVARGGSRAITAALADVLRQHGGVVETGVRVSTLADIGEADTVLLDLSPGNAARILGDRLPPRVARAYRAYRHGPAVFKVDLAVHGGVPWRDEASRRAGTVHVGGTLAEIAHAERDIARGRMPARPFVLVGQQYLADPTRSAGDLHPVYAYAHVPHGYLGDATGVVLDQLERFAPGLRERVAATAVTSPAGFERTNANYVGGDVITGANSPWQLLARPRLARDPYSTGIPGVYLCSAATPPGAGVHGMCGHHAARSALRHLGLG</sequence>
<gene>
    <name evidence="1" type="ORF">B1813_02940</name>
</gene>
<evidence type="ECO:0000313" key="2">
    <source>
        <dbReference type="Proteomes" id="UP000192591"/>
    </source>
</evidence>